<dbReference type="EMBL" id="PHGZ01000001">
    <property type="protein sequence ID" value="PJG84195.1"/>
    <property type="molecule type" value="Genomic_DNA"/>
</dbReference>
<evidence type="ECO:0000313" key="3">
    <source>
        <dbReference type="EMBL" id="PJG84195.1"/>
    </source>
</evidence>
<evidence type="ECO:0000256" key="2">
    <source>
        <dbReference type="SAM" id="Phobius"/>
    </source>
</evidence>
<keyword evidence="1" id="KW-0997">Cell inner membrane</keyword>
<dbReference type="PANTHER" id="PTHR35813:SF1">
    <property type="entry name" value="INNER MEMBRANE PROTEIN YBAN"/>
    <property type="match status" value="1"/>
</dbReference>
<evidence type="ECO:0000313" key="4">
    <source>
        <dbReference type="Proteomes" id="UP000230282"/>
    </source>
</evidence>
<keyword evidence="2" id="KW-1133">Transmembrane helix</keyword>
<evidence type="ECO:0000256" key="1">
    <source>
        <dbReference type="PIRNR" id="PIRNR016789"/>
    </source>
</evidence>
<keyword evidence="1 2" id="KW-0472">Membrane</keyword>
<dbReference type="InterPro" id="IPR007401">
    <property type="entry name" value="DUF454"/>
</dbReference>
<reference evidence="3 4" key="1">
    <citation type="submission" date="2017-11" db="EMBL/GenBank/DDBJ databases">
        <title>Reclassification of Bisgaard taxon 5 as Caviibacterium pharyngocola gen. nov., sp. nov.</title>
        <authorList>
            <person name="Christensen H."/>
        </authorList>
    </citation>
    <scope>NUCLEOTIDE SEQUENCE [LARGE SCALE GENOMIC DNA]</scope>
    <source>
        <strain evidence="3 4">7_3</strain>
    </source>
</reference>
<dbReference type="Proteomes" id="UP000230282">
    <property type="component" value="Unassembled WGS sequence"/>
</dbReference>
<dbReference type="AlphaFoldDB" id="A0A2M8RZ79"/>
<keyword evidence="4" id="KW-1185">Reference proteome</keyword>
<feature type="transmembrane region" description="Helical" evidence="2">
    <location>
        <begin position="98"/>
        <end position="115"/>
    </location>
</feature>
<accession>A0A2M8RZ79</accession>
<keyword evidence="2" id="KW-0812">Transmembrane</keyword>
<feature type="transmembrane region" description="Helical" evidence="2">
    <location>
        <begin position="6"/>
        <end position="39"/>
    </location>
</feature>
<keyword evidence="1" id="KW-1003">Cell membrane</keyword>
<sequence length="120" mass="13713">MKAVYIILGCLFLGLGVLGILLPMLPATPFLLLTLFFFAKGADRLHQWFLQTKLYHNHLKSFKEQRALSQKSKCWILGFATLMLSIGFYFTPSLVGKCVIVSVLLIKYFVFFFGIKTLKE</sequence>
<comment type="subcellular location">
    <subcellularLocation>
        <location evidence="1">Cell inner membrane</location>
        <topology evidence="1">Multi-pass membrane protein</topology>
    </subcellularLocation>
</comment>
<dbReference type="PANTHER" id="PTHR35813">
    <property type="entry name" value="INNER MEMBRANE PROTEIN YBAN"/>
    <property type="match status" value="1"/>
</dbReference>
<dbReference type="OrthoDB" id="5690292at2"/>
<gene>
    <name evidence="3" type="ORF">CVP04_00345</name>
</gene>
<protein>
    <recommendedName>
        <fullName evidence="1">Inner membrane protein</fullName>
    </recommendedName>
</protein>
<name>A0A2M8RZ79_9PAST</name>
<dbReference type="PIRSF" id="PIRSF016789">
    <property type="entry name" value="DUF454"/>
    <property type="match status" value="1"/>
</dbReference>
<organism evidence="3 4">
    <name type="scientific">Caviibacterium pharyngocola</name>
    <dbReference type="NCBI Taxonomy" id="28159"/>
    <lineage>
        <taxon>Bacteria</taxon>
        <taxon>Pseudomonadati</taxon>
        <taxon>Pseudomonadota</taxon>
        <taxon>Gammaproteobacteria</taxon>
        <taxon>Pasteurellales</taxon>
        <taxon>Pasteurellaceae</taxon>
        <taxon>Caviibacterium</taxon>
    </lineage>
</organism>
<dbReference type="GO" id="GO:0005886">
    <property type="term" value="C:plasma membrane"/>
    <property type="evidence" value="ECO:0007669"/>
    <property type="project" value="UniProtKB-SubCell"/>
</dbReference>
<proteinExistence type="predicted"/>
<dbReference type="Pfam" id="PF04304">
    <property type="entry name" value="DUF454"/>
    <property type="match status" value="1"/>
</dbReference>
<comment type="caution">
    <text evidence="3">The sequence shown here is derived from an EMBL/GenBank/DDBJ whole genome shotgun (WGS) entry which is preliminary data.</text>
</comment>
<dbReference type="RefSeq" id="WP_100295544.1">
    <property type="nucleotide sequence ID" value="NZ_PHGZ01000001.1"/>
</dbReference>